<dbReference type="InterPro" id="IPR012338">
    <property type="entry name" value="Beta-lactam/transpept-like"/>
</dbReference>
<dbReference type="InterPro" id="IPR050789">
    <property type="entry name" value="Diverse_Enzym_Activities"/>
</dbReference>
<accession>A0ABR4II70</accession>
<dbReference type="PANTHER" id="PTHR43283">
    <property type="entry name" value="BETA-LACTAMASE-RELATED"/>
    <property type="match status" value="1"/>
</dbReference>
<name>A0ABR4II70_9EURO</name>
<dbReference type="EMBL" id="JBFXLU010000438">
    <property type="protein sequence ID" value="KAL2826542.1"/>
    <property type="molecule type" value="Genomic_DNA"/>
</dbReference>
<keyword evidence="2" id="KW-0378">Hydrolase</keyword>
<evidence type="ECO:0000256" key="2">
    <source>
        <dbReference type="ARBA" id="ARBA00022801"/>
    </source>
</evidence>
<keyword evidence="5" id="KW-1185">Reference proteome</keyword>
<proteinExistence type="inferred from homology"/>
<dbReference type="Proteomes" id="UP001610446">
    <property type="component" value="Unassembled WGS sequence"/>
</dbReference>
<evidence type="ECO:0000256" key="1">
    <source>
        <dbReference type="ARBA" id="ARBA00009009"/>
    </source>
</evidence>
<feature type="domain" description="Beta-lactamase-related" evidence="3">
    <location>
        <begin position="30"/>
        <end position="386"/>
    </location>
</feature>
<dbReference type="SUPFAM" id="SSF56601">
    <property type="entry name" value="beta-lactamase/transpeptidase-like"/>
    <property type="match status" value="1"/>
</dbReference>
<dbReference type="PANTHER" id="PTHR43283:SF17">
    <property type="entry name" value="(LOVD), PUTATIVE (AFU_ORTHOLOGUE AFUA_5G00920)-RELATED"/>
    <property type="match status" value="1"/>
</dbReference>
<comment type="similarity">
    <text evidence="1">Belongs to the class-A beta-lactamase family.</text>
</comment>
<evidence type="ECO:0000313" key="5">
    <source>
        <dbReference type="Proteomes" id="UP001610446"/>
    </source>
</evidence>
<organism evidence="4 5">
    <name type="scientific">Aspergillus pseudoustus</name>
    <dbReference type="NCBI Taxonomy" id="1810923"/>
    <lineage>
        <taxon>Eukaryota</taxon>
        <taxon>Fungi</taxon>
        <taxon>Dikarya</taxon>
        <taxon>Ascomycota</taxon>
        <taxon>Pezizomycotina</taxon>
        <taxon>Eurotiomycetes</taxon>
        <taxon>Eurotiomycetidae</taxon>
        <taxon>Eurotiales</taxon>
        <taxon>Aspergillaceae</taxon>
        <taxon>Aspergillus</taxon>
        <taxon>Aspergillus subgen. Nidulantes</taxon>
    </lineage>
</organism>
<dbReference type="Pfam" id="PF00144">
    <property type="entry name" value="Beta-lactamase"/>
    <property type="match status" value="1"/>
</dbReference>
<reference evidence="4 5" key="1">
    <citation type="submission" date="2024-07" db="EMBL/GenBank/DDBJ databases">
        <title>Section-level genome sequencing and comparative genomics of Aspergillus sections Usti and Cavernicolus.</title>
        <authorList>
            <consortium name="Lawrence Berkeley National Laboratory"/>
            <person name="Nybo J.L."/>
            <person name="Vesth T.C."/>
            <person name="Theobald S."/>
            <person name="Frisvad J.C."/>
            <person name="Larsen T.O."/>
            <person name="Kjaerboelling I."/>
            <person name="Rothschild-Mancinelli K."/>
            <person name="Lyhne E.K."/>
            <person name="Kogle M.E."/>
            <person name="Barry K."/>
            <person name="Clum A."/>
            <person name="Na H."/>
            <person name="Ledsgaard L."/>
            <person name="Lin J."/>
            <person name="Lipzen A."/>
            <person name="Kuo A."/>
            <person name="Riley R."/>
            <person name="Mondo S."/>
            <person name="Labutti K."/>
            <person name="Haridas S."/>
            <person name="Pangalinan J."/>
            <person name="Salamov A.A."/>
            <person name="Simmons B.A."/>
            <person name="Magnuson J.K."/>
            <person name="Chen J."/>
            <person name="Drula E."/>
            <person name="Henrissat B."/>
            <person name="Wiebenga A."/>
            <person name="Lubbers R.J."/>
            <person name="Gomes A.C."/>
            <person name="Makela M.R."/>
            <person name="Stajich J."/>
            <person name="Grigoriev I.V."/>
            <person name="Mortensen U.H."/>
            <person name="De Vries R.P."/>
            <person name="Baker S.E."/>
            <person name="Andersen M.R."/>
        </authorList>
    </citation>
    <scope>NUCLEOTIDE SEQUENCE [LARGE SCALE GENOMIC DNA]</scope>
    <source>
        <strain evidence="4 5">CBS 123904</strain>
    </source>
</reference>
<sequence length="413" mass="44591">MSETIESAHAAAIAAGKITGGIICATNTTGTFTYKTAIGTRTTLSGITLPLETGNILFLASATKFLATIAALQCVEDGLLSLTGDLSPHAPELTSKRVLTGFATESGGEPLLEDPIRPITLEMLLTHSSGLSYHFIDPNIARWRAESSPDRDTARGLAVEDLFNYPLAFHPGSSWMYGPGLDWAGRIVERVTGQTLLARMQERIFDPLGISDAQFYPVTREDLRERLIDLNPDDPQALGKAVLGGGGEMNLRTRGDFGGHGLFMSGESFLRVLQSVLANDGVLLKTETVDDMFSDHHLSPGASGGHQAALQSPMGQFFRVGVDPETKMGHGLGGLLTLEAVEGWYGKHTLTWGGGMTLAWFIDRENGLCGVGAVQAKLPFDAAVATELKQVFRKDIYRKYHAWKGEEEQEKAK</sequence>
<evidence type="ECO:0000259" key="3">
    <source>
        <dbReference type="Pfam" id="PF00144"/>
    </source>
</evidence>
<protein>
    <submittedName>
        <fullName evidence="4">Beta-lactamase/transpeptidase-like protein</fullName>
    </submittedName>
</protein>
<comment type="caution">
    <text evidence="4">The sequence shown here is derived from an EMBL/GenBank/DDBJ whole genome shotgun (WGS) entry which is preliminary data.</text>
</comment>
<gene>
    <name evidence="4" type="ORF">BJY01DRAFT_229683</name>
</gene>
<dbReference type="Gene3D" id="3.40.710.10">
    <property type="entry name" value="DD-peptidase/beta-lactamase superfamily"/>
    <property type="match status" value="1"/>
</dbReference>
<evidence type="ECO:0000313" key="4">
    <source>
        <dbReference type="EMBL" id="KAL2826542.1"/>
    </source>
</evidence>
<dbReference type="InterPro" id="IPR001466">
    <property type="entry name" value="Beta-lactam-related"/>
</dbReference>